<dbReference type="PANTHER" id="PTHR33303:SF2">
    <property type="entry name" value="COA-BINDING DOMAIN-CONTAINING PROTEIN"/>
    <property type="match status" value="1"/>
</dbReference>
<evidence type="ECO:0000313" key="5">
    <source>
        <dbReference type="Proteomes" id="UP000295506"/>
    </source>
</evidence>
<protein>
    <submittedName>
        <fullName evidence="2">CoA-binding protein</fullName>
    </submittedName>
</protein>
<sequence>MLIDMKELAPLLREVKTIAVVGAVDKPGRPVDMVGRALIDMGFEVIPVHPKRSDVWGLTTYPTLADIPVPVDLVDIFRAPQFCADHAYEVLDMNPLPRVFWMQSGITSPEARQILARSPITVVEDRCTKVEFQAMGISR</sequence>
<dbReference type="SUPFAM" id="SSF51735">
    <property type="entry name" value="NAD(P)-binding Rossmann-fold domains"/>
    <property type="match status" value="1"/>
</dbReference>
<dbReference type="PANTHER" id="PTHR33303">
    <property type="entry name" value="CYTOPLASMIC PROTEIN-RELATED"/>
    <property type="match status" value="1"/>
</dbReference>
<accession>A0A126QP05</accession>
<evidence type="ECO:0000259" key="1">
    <source>
        <dbReference type="SMART" id="SM00881"/>
    </source>
</evidence>
<evidence type="ECO:0000313" key="2">
    <source>
        <dbReference type="EMBL" id="AMK11634.1"/>
    </source>
</evidence>
<dbReference type="Pfam" id="PF13380">
    <property type="entry name" value="CoA_binding_2"/>
    <property type="match status" value="1"/>
</dbReference>
<dbReference type="SMART" id="SM00881">
    <property type="entry name" value="CoA_binding"/>
    <property type="match status" value="1"/>
</dbReference>
<dbReference type="InterPro" id="IPR003781">
    <property type="entry name" value="CoA-bd"/>
</dbReference>
<name>A0A126QP05_9BACT</name>
<dbReference type="Proteomes" id="UP000295506">
    <property type="component" value="Unassembled WGS sequence"/>
</dbReference>
<dbReference type="InterPro" id="IPR036291">
    <property type="entry name" value="NAD(P)-bd_dom_sf"/>
</dbReference>
<proteinExistence type="predicted"/>
<keyword evidence="4" id="KW-1185">Reference proteome</keyword>
<dbReference type="EMBL" id="CP014206">
    <property type="protein sequence ID" value="AMK11634.1"/>
    <property type="molecule type" value="Genomic_DNA"/>
</dbReference>
<organism evidence="3 5">
    <name type="scientific">Pseudodesulfovibrio indicus</name>
    <dbReference type="NCBI Taxonomy" id="1716143"/>
    <lineage>
        <taxon>Bacteria</taxon>
        <taxon>Pseudomonadati</taxon>
        <taxon>Thermodesulfobacteriota</taxon>
        <taxon>Desulfovibrionia</taxon>
        <taxon>Desulfovibrionales</taxon>
        <taxon>Desulfovibrionaceae</taxon>
    </lineage>
</organism>
<dbReference type="Proteomes" id="UP000055611">
    <property type="component" value="Chromosome"/>
</dbReference>
<evidence type="ECO:0000313" key="3">
    <source>
        <dbReference type="EMBL" id="TDT90043.1"/>
    </source>
</evidence>
<reference evidence="3 5" key="2">
    <citation type="submission" date="2019-03" db="EMBL/GenBank/DDBJ databases">
        <title>Genomic Encyclopedia of Type Strains, Phase IV (KMG-IV): sequencing the most valuable type-strain genomes for metagenomic binning, comparative biology and taxonomic classification.</title>
        <authorList>
            <person name="Goeker M."/>
        </authorList>
    </citation>
    <scope>NUCLEOTIDE SEQUENCE [LARGE SCALE GENOMIC DNA]</scope>
    <source>
        <strain evidence="3 5">DSM 101483</strain>
    </source>
</reference>
<dbReference type="KEGG" id="dej:AWY79_11155"/>
<evidence type="ECO:0000313" key="4">
    <source>
        <dbReference type="Proteomes" id="UP000055611"/>
    </source>
</evidence>
<dbReference type="Gene3D" id="3.40.50.720">
    <property type="entry name" value="NAD(P)-binding Rossmann-like Domain"/>
    <property type="match status" value="1"/>
</dbReference>
<dbReference type="EMBL" id="SOBK01000003">
    <property type="protein sequence ID" value="TDT90043.1"/>
    <property type="molecule type" value="Genomic_DNA"/>
</dbReference>
<gene>
    <name evidence="2" type="ORF">AWY79_11155</name>
    <name evidence="3" type="ORF">EDC59_103347</name>
</gene>
<dbReference type="RefSeq" id="WP_066803716.1">
    <property type="nucleotide sequence ID" value="NZ_CP014206.1"/>
</dbReference>
<feature type="domain" description="CoA-binding" evidence="1">
    <location>
        <begin position="11"/>
        <end position="106"/>
    </location>
</feature>
<reference evidence="2 4" key="1">
    <citation type="journal article" date="2016" name="Front. Microbiol.">
        <title>Genome Sequence of the Piezophilic, Mesophilic Sulfate-Reducing Bacterium Desulfovibrio indicus J2T.</title>
        <authorList>
            <person name="Cao J."/>
            <person name="Maignien L."/>
            <person name="Shao Z."/>
            <person name="Alain K."/>
            <person name="Jebbar M."/>
        </authorList>
    </citation>
    <scope>NUCLEOTIDE SEQUENCE [LARGE SCALE GENOMIC DNA]</scope>
    <source>
        <strain evidence="2 4">J2</strain>
    </source>
</reference>
<dbReference type="OrthoDB" id="9804695at2"/>
<dbReference type="AlphaFoldDB" id="A0A126QP05"/>